<dbReference type="EMBL" id="BAAAGS010000004">
    <property type="protein sequence ID" value="GAA0513292.1"/>
    <property type="molecule type" value="Genomic_DNA"/>
</dbReference>
<protein>
    <recommendedName>
        <fullName evidence="3">Secreted protein</fullName>
    </recommendedName>
</protein>
<evidence type="ECO:0000313" key="1">
    <source>
        <dbReference type="EMBL" id="GAA0513292.1"/>
    </source>
</evidence>
<name>A0ABP3M7F9_SACER</name>
<dbReference type="Proteomes" id="UP001500729">
    <property type="component" value="Unassembled WGS sequence"/>
</dbReference>
<comment type="caution">
    <text evidence="1">The sequence shown here is derived from an EMBL/GenBank/DDBJ whole genome shotgun (WGS) entry which is preliminary data.</text>
</comment>
<organism evidence="1 2">
    <name type="scientific">Saccharopolyspora erythraea</name>
    <name type="common">Streptomyces erythraeus</name>
    <dbReference type="NCBI Taxonomy" id="1836"/>
    <lineage>
        <taxon>Bacteria</taxon>
        <taxon>Bacillati</taxon>
        <taxon>Actinomycetota</taxon>
        <taxon>Actinomycetes</taxon>
        <taxon>Pseudonocardiales</taxon>
        <taxon>Pseudonocardiaceae</taxon>
        <taxon>Saccharopolyspora</taxon>
    </lineage>
</organism>
<evidence type="ECO:0008006" key="3">
    <source>
        <dbReference type="Google" id="ProtNLM"/>
    </source>
</evidence>
<accession>A0ABP3M7F9</accession>
<keyword evidence="2" id="KW-1185">Reference proteome</keyword>
<sequence length="61" mass="5982">MLAVACLLFSVVLGTVFGLSGPPEGTVAPAGRGRGAALAVRSGEPETLGCGLLTSAVRRGN</sequence>
<evidence type="ECO:0000313" key="2">
    <source>
        <dbReference type="Proteomes" id="UP001500729"/>
    </source>
</evidence>
<proteinExistence type="predicted"/>
<gene>
    <name evidence="1" type="ORF">GCM10009533_10250</name>
</gene>
<reference evidence="2" key="1">
    <citation type="journal article" date="2019" name="Int. J. Syst. Evol. Microbiol.">
        <title>The Global Catalogue of Microorganisms (GCM) 10K type strain sequencing project: providing services to taxonomists for standard genome sequencing and annotation.</title>
        <authorList>
            <consortium name="The Broad Institute Genomics Platform"/>
            <consortium name="The Broad Institute Genome Sequencing Center for Infectious Disease"/>
            <person name="Wu L."/>
            <person name="Ma J."/>
        </authorList>
    </citation>
    <scope>NUCLEOTIDE SEQUENCE [LARGE SCALE GENOMIC DNA]</scope>
    <source>
        <strain evidence="2">JCM 10303</strain>
    </source>
</reference>